<sequence>MKKAFVALLVLLVGLVGLSQAKYVFMFIGDGMSLTQIKSAELYLSEVNNRDVNLLMTQFEGNGITTTHSLDSAITDSAAAGTALATGNKTLSGVINMDETKTKKYKTVAEVAKENGMKVGIISSVSIDHATPASYYAHQPSRNNYYEIGRELVESNFDFFGGGAVKSPDGEKGNFYDYAKENGYKVILTQDEFENYDPNGEKVIIFNEELTGAKAMAYEMDRKNTFSLADITKKGIEALDNENGFFMMVEGGKIDWAGHANDAAANIKDTIAFDNAIKQAYNFYLSHPDETLIIITGDHETGGMTVGFAGTGYSTYLGRIANQKMSFESFDSILSDYKARNASFEEVQKIITENFGITFLSSDEKASLKALADNGSKDAYDKLAMSVNDLEYKKLEQAYNMSWQEKVPNTEYSYLLYGGYEPLTVTITHILNQKAGISWTSYSHTGVPVATFAQGVHSDLFNGFYDNTDIAKKLFEIIG</sequence>
<reference evidence="10 11" key="1">
    <citation type="submission" date="2016-10" db="EMBL/GenBank/DDBJ databases">
        <authorList>
            <person name="de Groot N.N."/>
        </authorList>
    </citation>
    <scope>NUCLEOTIDE SEQUENCE [LARGE SCALE GENOMIC DNA]</scope>
    <source>
        <strain evidence="10 11">WG14</strain>
    </source>
</reference>
<feature type="binding site" evidence="8">
    <location>
        <position position="298"/>
    </location>
    <ligand>
        <name>Zn(2+)</name>
        <dbReference type="ChEBI" id="CHEBI:29105"/>
        <label>2</label>
    </ligand>
</feature>
<dbReference type="Pfam" id="PF00245">
    <property type="entry name" value="Alk_phosphatase"/>
    <property type="match status" value="1"/>
</dbReference>
<feature type="binding site" evidence="8">
    <location>
        <position position="255"/>
    </location>
    <ligand>
        <name>Zn(2+)</name>
        <dbReference type="ChEBI" id="CHEBI:29105"/>
        <label>2</label>
    </ligand>
</feature>
<feature type="binding site" evidence="8">
    <location>
        <position position="259"/>
    </location>
    <ligand>
        <name>Zn(2+)</name>
        <dbReference type="ChEBI" id="CHEBI:29105"/>
        <label>2</label>
    </ligand>
</feature>
<gene>
    <name evidence="10" type="ORF">SAMN04488588_1749</name>
</gene>
<dbReference type="PROSITE" id="PS00123">
    <property type="entry name" value="ALKALINE_PHOSPHATASE"/>
    <property type="match status" value="1"/>
</dbReference>
<dbReference type="GO" id="GO:0046872">
    <property type="term" value="F:metal ion binding"/>
    <property type="evidence" value="ECO:0007669"/>
    <property type="project" value="UniProtKB-KW"/>
</dbReference>
<dbReference type="InterPro" id="IPR001952">
    <property type="entry name" value="Alkaline_phosphatase"/>
</dbReference>
<evidence type="ECO:0000256" key="7">
    <source>
        <dbReference type="PIRSR" id="PIRSR601952-1"/>
    </source>
</evidence>
<feature type="binding site" evidence="8">
    <location>
        <position position="30"/>
    </location>
    <ligand>
        <name>Mg(2+)</name>
        <dbReference type="ChEBI" id="CHEBI:18420"/>
    </ligand>
</feature>
<comment type="cofactor">
    <cofactor evidence="8">
        <name>Zn(2+)</name>
        <dbReference type="ChEBI" id="CHEBI:29105"/>
    </cofactor>
    <text evidence="8">Binds 2 Zn(2+) ions.</text>
</comment>
<evidence type="ECO:0000256" key="1">
    <source>
        <dbReference type="ARBA" id="ARBA00005984"/>
    </source>
</evidence>
<dbReference type="RefSeq" id="WP_091404905.1">
    <property type="nucleotide sequence ID" value="NZ_FMYV01000007.1"/>
</dbReference>
<dbReference type="PANTHER" id="PTHR11596">
    <property type="entry name" value="ALKALINE PHOSPHATASE"/>
    <property type="match status" value="1"/>
</dbReference>
<comment type="similarity">
    <text evidence="1 9">Belongs to the alkaline phosphatase family.</text>
</comment>
<dbReference type="GO" id="GO:0004035">
    <property type="term" value="F:alkaline phosphatase activity"/>
    <property type="evidence" value="ECO:0007669"/>
    <property type="project" value="TreeGrafter"/>
</dbReference>
<dbReference type="Proteomes" id="UP000199322">
    <property type="component" value="Unassembled WGS sequence"/>
</dbReference>
<dbReference type="PANTHER" id="PTHR11596:SF5">
    <property type="entry name" value="ALKALINE PHOSPHATASE"/>
    <property type="match status" value="1"/>
</dbReference>
<dbReference type="EMBL" id="FMYV01000007">
    <property type="protein sequence ID" value="SDC76105.1"/>
    <property type="molecule type" value="Genomic_DNA"/>
</dbReference>
<evidence type="ECO:0000256" key="5">
    <source>
        <dbReference type="ARBA" id="ARBA00022833"/>
    </source>
</evidence>
<feature type="binding site" evidence="8">
    <location>
        <position position="444"/>
    </location>
    <ligand>
        <name>Zn(2+)</name>
        <dbReference type="ChEBI" id="CHEBI:29105"/>
        <label>2</label>
    </ligand>
</feature>
<keyword evidence="3 8" id="KW-0479">Metal-binding</keyword>
<keyword evidence="5 8" id="KW-0862">Zinc</keyword>
<keyword evidence="4" id="KW-0378">Hydrolase</keyword>
<dbReference type="PRINTS" id="PR00113">
    <property type="entry name" value="ALKPHPHTASE"/>
</dbReference>
<dbReference type="InterPro" id="IPR018299">
    <property type="entry name" value="Alkaline_phosphatase_AS"/>
</dbReference>
<evidence type="ECO:0000256" key="8">
    <source>
        <dbReference type="PIRSR" id="PIRSR601952-2"/>
    </source>
</evidence>
<feature type="binding site" evidence="8">
    <location>
        <position position="131"/>
    </location>
    <ligand>
        <name>Mg(2+)</name>
        <dbReference type="ChEBI" id="CHEBI:18420"/>
    </ligand>
</feature>
<dbReference type="InterPro" id="IPR017850">
    <property type="entry name" value="Alkaline_phosphatase_core_sf"/>
</dbReference>
<dbReference type="SUPFAM" id="SSF53649">
    <property type="entry name" value="Alkaline phosphatase-like"/>
    <property type="match status" value="1"/>
</dbReference>
<evidence type="ECO:0000313" key="11">
    <source>
        <dbReference type="Proteomes" id="UP000199322"/>
    </source>
</evidence>
<feature type="active site" description="Phosphoserine intermediate" evidence="7">
    <location>
        <position position="77"/>
    </location>
</feature>
<dbReference type="Gene3D" id="3.40.720.10">
    <property type="entry name" value="Alkaline Phosphatase, subunit A"/>
    <property type="match status" value="1"/>
</dbReference>
<accession>A0A1G6P9R9</accession>
<keyword evidence="2" id="KW-0597">Phosphoprotein</keyword>
<feature type="binding site" evidence="8">
    <location>
        <position position="250"/>
    </location>
    <ligand>
        <name>Mg(2+)</name>
        <dbReference type="ChEBI" id="CHEBI:18420"/>
    </ligand>
</feature>
<name>A0A1G6P9R9_9BACT</name>
<dbReference type="STRING" id="28234.SAMN04488588_1749"/>
<dbReference type="SMART" id="SM00098">
    <property type="entry name" value="alkPPc"/>
    <property type="match status" value="1"/>
</dbReference>
<keyword evidence="11" id="KW-1185">Reference proteome</keyword>
<dbReference type="Gene3D" id="1.10.60.40">
    <property type="match status" value="1"/>
</dbReference>
<evidence type="ECO:0000256" key="4">
    <source>
        <dbReference type="ARBA" id="ARBA00022801"/>
    </source>
</evidence>
<organism evidence="10 11">
    <name type="scientific">Geotoga petraea</name>
    <dbReference type="NCBI Taxonomy" id="28234"/>
    <lineage>
        <taxon>Bacteria</taxon>
        <taxon>Thermotogati</taxon>
        <taxon>Thermotogota</taxon>
        <taxon>Thermotogae</taxon>
        <taxon>Petrotogales</taxon>
        <taxon>Petrotogaceae</taxon>
        <taxon>Geotoga</taxon>
    </lineage>
</organism>
<feature type="binding site" evidence="8">
    <location>
        <position position="129"/>
    </location>
    <ligand>
        <name>Mg(2+)</name>
        <dbReference type="ChEBI" id="CHEBI:18420"/>
    </ligand>
</feature>
<evidence type="ECO:0000256" key="9">
    <source>
        <dbReference type="RuleBase" id="RU003946"/>
    </source>
</evidence>
<evidence type="ECO:0000256" key="3">
    <source>
        <dbReference type="ARBA" id="ARBA00022723"/>
    </source>
</evidence>
<comment type="cofactor">
    <cofactor evidence="8">
        <name>Mg(2+)</name>
        <dbReference type="ChEBI" id="CHEBI:18420"/>
    </cofactor>
    <text evidence="8">Binds 1 Mg(2+) ion.</text>
</comment>
<protein>
    <submittedName>
        <fullName evidence="10">Alkaline phosphatase</fullName>
    </submittedName>
</protein>
<feature type="binding site" evidence="8">
    <location>
        <position position="30"/>
    </location>
    <ligand>
        <name>Zn(2+)</name>
        <dbReference type="ChEBI" id="CHEBI:29105"/>
        <label>2</label>
    </ligand>
</feature>
<feature type="binding site" evidence="8">
    <location>
        <position position="299"/>
    </location>
    <ligand>
        <name>Zn(2+)</name>
        <dbReference type="ChEBI" id="CHEBI:29105"/>
        <label>2</label>
    </ligand>
</feature>
<dbReference type="CDD" id="cd16012">
    <property type="entry name" value="ALP"/>
    <property type="match status" value="1"/>
</dbReference>
<evidence type="ECO:0000256" key="2">
    <source>
        <dbReference type="ARBA" id="ARBA00022553"/>
    </source>
</evidence>
<proteinExistence type="inferred from homology"/>
<dbReference type="AlphaFoldDB" id="A0A1G6P9R9"/>
<evidence type="ECO:0000256" key="6">
    <source>
        <dbReference type="ARBA" id="ARBA00022842"/>
    </source>
</evidence>
<evidence type="ECO:0000313" key="10">
    <source>
        <dbReference type="EMBL" id="SDC76105.1"/>
    </source>
</evidence>
<keyword evidence="6 8" id="KW-0460">Magnesium</keyword>